<dbReference type="Proteomes" id="UP001186944">
    <property type="component" value="Unassembled WGS sequence"/>
</dbReference>
<proteinExistence type="predicted"/>
<accession>A0AA88Y1L2</accession>
<evidence type="ECO:0000313" key="3">
    <source>
        <dbReference type="EMBL" id="KAK3096650.1"/>
    </source>
</evidence>
<feature type="transmembrane region" description="Helical" evidence="1">
    <location>
        <begin position="6"/>
        <end position="21"/>
    </location>
</feature>
<keyword evidence="4" id="KW-1185">Reference proteome</keyword>
<dbReference type="GO" id="GO:0004888">
    <property type="term" value="F:transmembrane signaling receptor activity"/>
    <property type="evidence" value="ECO:0007669"/>
    <property type="project" value="InterPro"/>
</dbReference>
<evidence type="ECO:0000259" key="2">
    <source>
        <dbReference type="Pfam" id="PF02932"/>
    </source>
</evidence>
<sequence length="188" mass="21628">MNFVVPVIVLVILNLLVFVLPPESGERVSFSITVLLSFIVFISGITEQLPETNNPLCLFNVYLVVQLIYSALISTSVIGVAWMFHRESDLKVPIALEYMFGKRKLCLRIFKRMQIGEDGRVTPDEICKQDEEKETKESNWQSIARRVDKIVYYFFAVFAVVETVTDFSDDTFSVIWDSDRISPREGWT</sequence>
<dbReference type="InterPro" id="IPR036719">
    <property type="entry name" value="Neuro-gated_channel_TM_sf"/>
</dbReference>
<feature type="transmembrane region" description="Helical" evidence="1">
    <location>
        <begin position="58"/>
        <end position="84"/>
    </location>
</feature>
<reference evidence="3" key="1">
    <citation type="submission" date="2019-08" db="EMBL/GenBank/DDBJ databases">
        <title>The improved chromosome-level genome for the pearl oyster Pinctada fucata martensii using PacBio sequencing and Hi-C.</title>
        <authorList>
            <person name="Zheng Z."/>
        </authorList>
    </citation>
    <scope>NUCLEOTIDE SEQUENCE</scope>
    <source>
        <strain evidence="3">ZZ-2019</strain>
        <tissue evidence="3">Adductor muscle</tissue>
    </source>
</reference>
<feature type="domain" description="Neurotransmitter-gated ion-channel transmembrane" evidence="2">
    <location>
        <begin position="4"/>
        <end position="89"/>
    </location>
</feature>
<dbReference type="AlphaFoldDB" id="A0AA88Y1L2"/>
<evidence type="ECO:0000256" key="1">
    <source>
        <dbReference type="SAM" id="Phobius"/>
    </source>
</evidence>
<protein>
    <recommendedName>
        <fullName evidence="2">Neurotransmitter-gated ion-channel transmembrane domain-containing protein</fullName>
    </recommendedName>
</protein>
<dbReference type="GO" id="GO:0005216">
    <property type="term" value="F:monoatomic ion channel activity"/>
    <property type="evidence" value="ECO:0007669"/>
    <property type="project" value="InterPro"/>
</dbReference>
<dbReference type="InterPro" id="IPR038050">
    <property type="entry name" value="Neuro_actylchol_rec"/>
</dbReference>
<feature type="transmembrane region" description="Helical" evidence="1">
    <location>
        <begin position="28"/>
        <end position="46"/>
    </location>
</feature>
<dbReference type="GO" id="GO:0016020">
    <property type="term" value="C:membrane"/>
    <property type="evidence" value="ECO:0007669"/>
    <property type="project" value="InterPro"/>
</dbReference>
<evidence type="ECO:0000313" key="4">
    <source>
        <dbReference type="Proteomes" id="UP001186944"/>
    </source>
</evidence>
<dbReference type="InterPro" id="IPR006201">
    <property type="entry name" value="Neur_channel"/>
</dbReference>
<dbReference type="Pfam" id="PF02932">
    <property type="entry name" value="Neur_chan_memb"/>
    <property type="match status" value="1"/>
</dbReference>
<comment type="caution">
    <text evidence="3">The sequence shown here is derived from an EMBL/GenBank/DDBJ whole genome shotgun (WGS) entry which is preliminary data.</text>
</comment>
<dbReference type="EMBL" id="VSWD01000007">
    <property type="protein sequence ID" value="KAK3096650.1"/>
    <property type="molecule type" value="Genomic_DNA"/>
</dbReference>
<dbReference type="InterPro" id="IPR006029">
    <property type="entry name" value="Neurotrans-gated_channel_TM"/>
</dbReference>
<keyword evidence="1" id="KW-0812">Transmembrane</keyword>
<keyword evidence="1" id="KW-1133">Transmembrane helix</keyword>
<dbReference type="SUPFAM" id="SSF90112">
    <property type="entry name" value="Neurotransmitter-gated ion-channel transmembrane pore"/>
    <property type="match status" value="1"/>
</dbReference>
<name>A0AA88Y1L2_PINIB</name>
<gene>
    <name evidence="3" type="ORF">FSP39_002085</name>
</gene>
<dbReference type="Gene3D" id="1.20.58.390">
    <property type="entry name" value="Neurotransmitter-gated ion-channel transmembrane domain"/>
    <property type="match status" value="1"/>
</dbReference>
<dbReference type="PANTHER" id="PTHR18945">
    <property type="entry name" value="NEUROTRANSMITTER GATED ION CHANNEL"/>
    <property type="match status" value="1"/>
</dbReference>
<organism evidence="3 4">
    <name type="scientific">Pinctada imbricata</name>
    <name type="common">Atlantic pearl-oyster</name>
    <name type="synonym">Pinctada martensii</name>
    <dbReference type="NCBI Taxonomy" id="66713"/>
    <lineage>
        <taxon>Eukaryota</taxon>
        <taxon>Metazoa</taxon>
        <taxon>Spiralia</taxon>
        <taxon>Lophotrochozoa</taxon>
        <taxon>Mollusca</taxon>
        <taxon>Bivalvia</taxon>
        <taxon>Autobranchia</taxon>
        <taxon>Pteriomorphia</taxon>
        <taxon>Pterioida</taxon>
        <taxon>Pterioidea</taxon>
        <taxon>Pteriidae</taxon>
        <taxon>Pinctada</taxon>
    </lineage>
</organism>
<keyword evidence="1" id="KW-0472">Membrane</keyword>
<dbReference type="CDD" id="cd19051">
    <property type="entry name" value="LGIC_TM_cation"/>
    <property type="match status" value="1"/>
</dbReference>